<evidence type="ECO:0000313" key="3">
    <source>
        <dbReference type="Proteomes" id="UP000823775"/>
    </source>
</evidence>
<feature type="compositionally biased region" description="Polar residues" evidence="1">
    <location>
        <begin position="51"/>
        <end position="60"/>
    </location>
</feature>
<protein>
    <submittedName>
        <fullName evidence="2">Uncharacterized protein</fullName>
    </submittedName>
</protein>
<gene>
    <name evidence="2" type="ORF">HAX54_034903</name>
</gene>
<proteinExistence type="predicted"/>
<evidence type="ECO:0000256" key="1">
    <source>
        <dbReference type="SAM" id="MobiDB-lite"/>
    </source>
</evidence>
<feature type="compositionally biased region" description="Polar residues" evidence="1">
    <location>
        <begin position="31"/>
        <end position="44"/>
    </location>
</feature>
<accession>A0ABS8Y5U0</accession>
<keyword evidence="3" id="KW-1185">Reference proteome</keyword>
<comment type="caution">
    <text evidence="2">The sequence shown here is derived from an EMBL/GenBank/DDBJ whole genome shotgun (WGS) entry which is preliminary data.</text>
</comment>
<sequence>MACTIRKRDEKRRQAKEREEIVKKSKGVVPTDQTHPSQADNLGMTSDLPLHTNTSLQVSNGAKEKVPVNPKGSNPQNPKEKDSQNPNEIIPKNSKQQIHNHKKQNNGKTDKLA</sequence>
<reference evidence="2 3" key="1">
    <citation type="journal article" date="2021" name="BMC Genomics">
        <title>Datura genome reveals duplications of psychoactive alkaloid biosynthetic genes and high mutation rate following tissue culture.</title>
        <authorList>
            <person name="Rajewski A."/>
            <person name="Carter-House D."/>
            <person name="Stajich J."/>
            <person name="Litt A."/>
        </authorList>
    </citation>
    <scope>NUCLEOTIDE SEQUENCE [LARGE SCALE GENOMIC DNA]</scope>
    <source>
        <strain evidence="2">AR-01</strain>
    </source>
</reference>
<organism evidence="2 3">
    <name type="scientific">Datura stramonium</name>
    <name type="common">Jimsonweed</name>
    <name type="synonym">Common thornapple</name>
    <dbReference type="NCBI Taxonomy" id="4076"/>
    <lineage>
        <taxon>Eukaryota</taxon>
        <taxon>Viridiplantae</taxon>
        <taxon>Streptophyta</taxon>
        <taxon>Embryophyta</taxon>
        <taxon>Tracheophyta</taxon>
        <taxon>Spermatophyta</taxon>
        <taxon>Magnoliopsida</taxon>
        <taxon>eudicotyledons</taxon>
        <taxon>Gunneridae</taxon>
        <taxon>Pentapetalae</taxon>
        <taxon>asterids</taxon>
        <taxon>lamiids</taxon>
        <taxon>Solanales</taxon>
        <taxon>Solanaceae</taxon>
        <taxon>Solanoideae</taxon>
        <taxon>Datureae</taxon>
        <taxon>Datura</taxon>
    </lineage>
</organism>
<feature type="compositionally biased region" description="Basic and acidic residues" evidence="1">
    <location>
        <begin position="1"/>
        <end position="23"/>
    </location>
</feature>
<feature type="non-terminal residue" evidence="2">
    <location>
        <position position="113"/>
    </location>
</feature>
<name>A0ABS8Y5U0_DATST</name>
<evidence type="ECO:0000313" key="2">
    <source>
        <dbReference type="EMBL" id="MCE5167043.1"/>
    </source>
</evidence>
<dbReference type="EMBL" id="JACEIK010045199">
    <property type="protein sequence ID" value="MCE5167043.1"/>
    <property type="molecule type" value="Genomic_DNA"/>
</dbReference>
<feature type="region of interest" description="Disordered" evidence="1">
    <location>
        <begin position="1"/>
        <end position="113"/>
    </location>
</feature>
<dbReference type="Proteomes" id="UP000823775">
    <property type="component" value="Unassembled WGS sequence"/>
</dbReference>